<dbReference type="InterPro" id="IPR027056">
    <property type="entry name" value="Gluconate_2DH_su3"/>
</dbReference>
<evidence type="ECO:0000313" key="1">
    <source>
        <dbReference type="EMBL" id="WOK04656.1"/>
    </source>
</evidence>
<proteinExistence type="predicted"/>
<dbReference type="Proteomes" id="UP001302349">
    <property type="component" value="Chromosome"/>
</dbReference>
<dbReference type="GO" id="GO:0016491">
    <property type="term" value="F:oxidoreductase activity"/>
    <property type="evidence" value="ECO:0007669"/>
    <property type="project" value="UniProtKB-KW"/>
</dbReference>
<reference evidence="1 2" key="1">
    <citation type="journal article" date="2023" name="Microbiol. Resour. Announc.">
        <title>Complete Genome Sequence of Imperialibacter roseus strain P4T.</title>
        <authorList>
            <person name="Tizabi D.R."/>
            <person name="Bachvaroff T."/>
            <person name="Hill R.T."/>
        </authorList>
    </citation>
    <scope>NUCLEOTIDE SEQUENCE [LARGE SCALE GENOMIC DNA]</scope>
    <source>
        <strain evidence="1 2">P4T</strain>
    </source>
</reference>
<name>A0ABZ0ILL2_9BACT</name>
<dbReference type="EC" id="1.-.-.-" evidence="1"/>
<keyword evidence="2" id="KW-1185">Reference proteome</keyword>
<evidence type="ECO:0000313" key="2">
    <source>
        <dbReference type="Proteomes" id="UP001302349"/>
    </source>
</evidence>
<dbReference type="RefSeq" id="WP_317487457.1">
    <property type="nucleotide sequence ID" value="NZ_CP136051.1"/>
</dbReference>
<protein>
    <submittedName>
        <fullName evidence="1">Gluconate 2-dehydrogenase subunit 3 family protein</fullName>
        <ecNumber evidence="1">1.-.-.-</ecNumber>
    </submittedName>
</protein>
<keyword evidence="1" id="KW-0560">Oxidoreductase</keyword>
<dbReference type="InterPro" id="IPR006311">
    <property type="entry name" value="TAT_signal"/>
</dbReference>
<dbReference type="Pfam" id="PF13618">
    <property type="entry name" value="Gluconate_2-dh3"/>
    <property type="match status" value="1"/>
</dbReference>
<dbReference type="EMBL" id="CP136051">
    <property type="protein sequence ID" value="WOK04656.1"/>
    <property type="molecule type" value="Genomic_DNA"/>
</dbReference>
<accession>A0ABZ0ILL2</accession>
<sequence length="186" mass="20422">MDRRTALKQAALFAGGVALLPSCSFEPERVAMALNNLQIDADQQDLLAKIVQTIIPSGEIPGADELEVYKFVLVMADDCMDKSEQGVFTSGLQKFGPFVKENFDKAFAKGDQAYKEKVLTDIMAMEDADDASKPGLKDVKSFLDATKGYTIRGYMSSQYILTEKFPYKHVPGPFQACVSTDGLIVM</sequence>
<gene>
    <name evidence="1" type="ORF">RT717_16370</name>
</gene>
<dbReference type="PROSITE" id="PS51318">
    <property type="entry name" value="TAT"/>
    <property type="match status" value="1"/>
</dbReference>
<organism evidence="1 2">
    <name type="scientific">Imperialibacter roseus</name>
    <dbReference type="NCBI Taxonomy" id="1324217"/>
    <lineage>
        <taxon>Bacteria</taxon>
        <taxon>Pseudomonadati</taxon>
        <taxon>Bacteroidota</taxon>
        <taxon>Cytophagia</taxon>
        <taxon>Cytophagales</taxon>
        <taxon>Flammeovirgaceae</taxon>
        <taxon>Imperialibacter</taxon>
    </lineage>
</organism>